<feature type="transmembrane region" description="Helical" evidence="2">
    <location>
        <begin position="271"/>
        <end position="296"/>
    </location>
</feature>
<evidence type="ECO:0000256" key="2">
    <source>
        <dbReference type="SAM" id="Phobius"/>
    </source>
</evidence>
<evidence type="ECO:0000313" key="4">
    <source>
        <dbReference type="Proteomes" id="UP000005741"/>
    </source>
</evidence>
<feature type="compositionally biased region" description="Polar residues" evidence="1">
    <location>
        <begin position="11"/>
        <end position="24"/>
    </location>
</feature>
<dbReference type="HOGENOM" id="CLU_504009_0_0_2"/>
<name>H1Z2E1_9EURY</name>
<dbReference type="InParanoid" id="H1Z2E1"/>
<gene>
    <name evidence="3" type="ORF">Metlim_1358</name>
</gene>
<reference evidence="3 4" key="1">
    <citation type="submission" date="2011-10" db="EMBL/GenBank/DDBJ databases">
        <title>The Improved High-Quality Draft genome of Methanoplanus limicola DSM 2279.</title>
        <authorList>
            <consortium name="US DOE Joint Genome Institute (JGI-PGF)"/>
            <person name="Lucas S."/>
            <person name="Copeland A."/>
            <person name="Lapidus A."/>
            <person name="Glavina del Rio T."/>
            <person name="Dalin E."/>
            <person name="Tice H."/>
            <person name="Bruce D."/>
            <person name="Goodwin L."/>
            <person name="Pitluck S."/>
            <person name="Peters L."/>
            <person name="Mikhailova N."/>
            <person name="Lu M."/>
            <person name="Kyrpides N."/>
            <person name="Mavromatis K."/>
            <person name="Ivanova N."/>
            <person name="Markowitz V."/>
            <person name="Cheng J.-F."/>
            <person name="Hugenholtz P."/>
            <person name="Woyke T."/>
            <person name="Wu D."/>
            <person name="Wirth R."/>
            <person name="Brambilla E.-M."/>
            <person name="Klenk H.-P."/>
            <person name="Eisen J.A."/>
        </authorList>
    </citation>
    <scope>NUCLEOTIDE SEQUENCE [LARGE SCALE GENOMIC DNA]</scope>
    <source>
        <strain evidence="3 4">DSM 2279</strain>
    </source>
</reference>
<keyword evidence="2" id="KW-1133">Transmembrane helix</keyword>
<keyword evidence="4" id="KW-1185">Reference proteome</keyword>
<feature type="transmembrane region" description="Helical" evidence="2">
    <location>
        <begin position="459"/>
        <end position="481"/>
    </location>
</feature>
<sequence>MTFKKSPLEDSMSTDMQGQDNETPLVTPGPLRTTVRIGLIVTDENFNLTCIIKAVKKNLNKIDGILSDTPHRYRFIIPYRPGSEHKILESLFADQVRKRCTETEIALIKHPYENDEKCPFNEKLPYITISFSLTDSTPGYDPVYDAVIDNSNIIFLIGEWEPKSAEYKKGSVFSLSRRYGRTIVSLDPQSGHTYEIPHEDRIFESYRDLNIFNTEKFSARSFQKNQSRYMKGIHEEAEKAGLDGKSLEPLYTTLLPHFTRTRVLMKMYKRYYRITGILVSLLAALAVATIAMQTIFFPEKPYLVWIEVAEIALIIVLMMGSRYGDYHRKWIDYNFLAERMRAAFFLCVICTTCEKPDTPPHMSIANRPNDWMVMAFEEMIKTVPLNYCRIDIPFEPLRKFFLSAWVNNRLGYYKKFSADAAKKYRILAIVGEFLFILTLILAVMHAFEVGHWEPYYDDRIPMSLAFLTISLPAIGSAIGAVRTQREYLRNAERYSHTVRHLSSIKNEINHASTIPELCNFLQEINELTLREQQDWRIIFRFRKIEAM</sequence>
<proteinExistence type="predicted"/>
<dbReference type="AlphaFoldDB" id="H1Z2E1"/>
<accession>H1Z2E1</accession>
<feature type="transmembrane region" description="Helical" evidence="2">
    <location>
        <begin position="302"/>
        <end position="320"/>
    </location>
</feature>
<dbReference type="Proteomes" id="UP000005741">
    <property type="component" value="Chromosome"/>
</dbReference>
<evidence type="ECO:0000256" key="1">
    <source>
        <dbReference type="SAM" id="MobiDB-lite"/>
    </source>
</evidence>
<feature type="region of interest" description="Disordered" evidence="1">
    <location>
        <begin position="1"/>
        <end position="28"/>
    </location>
</feature>
<keyword evidence="2" id="KW-0812">Transmembrane</keyword>
<evidence type="ECO:0008006" key="5">
    <source>
        <dbReference type="Google" id="ProtNLM"/>
    </source>
</evidence>
<keyword evidence="2" id="KW-0472">Membrane</keyword>
<feature type="transmembrane region" description="Helical" evidence="2">
    <location>
        <begin position="424"/>
        <end position="447"/>
    </location>
</feature>
<organism evidence="3 4">
    <name type="scientific">Methanoplanus limicola DSM 2279</name>
    <dbReference type="NCBI Taxonomy" id="937775"/>
    <lineage>
        <taxon>Archaea</taxon>
        <taxon>Methanobacteriati</taxon>
        <taxon>Methanobacteriota</taxon>
        <taxon>Stenosarchaea group</taxon>
        <taxon>Methanomicrobia</taxon>
        <taxon>Methanomicrobiales</taxon>
        <taxon>Methanomicrobiaceae</taxon>
        <taxon>Methanoplanus</taxon>
    </lineage>
</organism>
<dbReference type="EMBL" id="CM001436">
    <property type="protein sequence ID" value="EHQ35467.1"/>
    <property type="molecule type" value="Genomic_DNA"/>
</dbReference>
<dbReference type="RefSeq" id="WP_004077220.1">
    <property type="nucleotide sequence ID" value="NZ_CM001436.1"/>
</dbReference>
<protein>
    <recommendedName>
        <fullName evidence="5">SMODS and SLOG-associating 2TM effector domain-containing protein</fullName>
    </recommendedName>
</protein>
<evidence type="ECO:0000313" key="3">
    <source>
        <dbReference type="EMBL" id="EHQ35467.1"/>
    </source>
</evidence>